<gene>
    <name evidence="3" type="ORF">S12H4_60761</name>
</gene>
<reference evidence="3" key="1">
    <citation type="journal article" date="2014" name="Front. Microbiol.">
        <title>High frequency of phylogenetically diverse reductive dehalogenase-homologous genes in deep subseafloor sedimentary metagenomes.</title>
        <authorList>
            <person name="Kawai M."/>
            <person name="Futagami T."/>
            <person name="Toyoda A."/>
            <person name="Takaki Y."/>
            <person name="Nishi S."/>
            <person name="Hori S."/>
            <person name="Arai W."/>
            <person name="Tsubouchi T."/>
            <person name="Morono Y."/>
            <person name="Uchiyama I."/>
            <person name="Ito T."/>
            <person name="Fujiyama A."/>
            <person name="Inagaki F."/>
            <person name="Takami H."/>
        </authorList>
    </citation>
    <scope>NUCLEOTIDE SEQUENCE</scope>
    <source>
        <strain evidence="3">Expedition CK06-06</strain>
    </source>
</reference>
<dbReference type="FunFam" id="1.10.286.10:FF:000001">
    <property type="entry name" value="GTP cyclohydrolase 1"/>
    <property type="match status" value="1"/>
</dbReference>
<dbReference type="AlphaFoldDB" id="X1V3U5"/>
<dbReference type="EMBL" id="BARW01040085">
    <property type="protein sequence ID" value="GAJ24374.1"/>
    <property type="molecule type" value="Genomic_DNA"/>
</dbReference>
<dbReference type="SUPFAM" id="SSF55620">
    <property type="entry name" value="Tetrahydrobiopterin biosynthesis enzymes-like"/>
    <property type="match status" value="1"/>
</dbReference>
<dbReference type="PANTHER" id="PTHR11109">
    <property type="entry name" value="GTP CYCLOHYDROLASE I"/>
    <property type="match status" value="1"/>
</dbReference>
<evidence type="ECO:0000259" key="2">
    <source>
        <dbReference type="Pfam" id="PF01227"/>
    </source>
</evidence>
<dbReference type="GO" id="GO:0046654">
    <property type="term" value="P:tetrahydrofolate biosynthetic process"/>
    <property type="evidence" value="ECO:0007669"/>
    <property type="project" value="InterPro"/>
</dbReference>
<feature type="non-terminal residue" evidence="3">
    <location>
        <position position="66"/>
    </location>
</feature>
<dbReference type="InterPro" id="IPR043134">
    <property type="entry name" value="GTP-CH-I_N"/>
</dbReference>
<dbReference type="InterPro" id="IPR020602">
    <property type="entry name" value="GTP_CycHdrlase_I_dom"/>
</dbReference>
<dbReference type="GO" id="GO:0005525">
    <property type="term" value="F:GTP binding"/>
    <property type="evidence" value="ECO:0007669"/>
    <property type="project" value="TreeGrafter"/>
</dbReference>
<dbReference type="GO" id="GO:0003934">
    <property type="term" value="F:GTP cyclohydrolase I activity"/>
    <property type="evidence" value="ECO:0007669"/>
    <property type="project" value="InterPro"/>
</dbReference>
<dbReference type="Pfam" id="PF01227">
    <property type="entry name" value="GTP_cyclohydroI"/>
    <property type="match status" value="1"/>
</dbReference>
<comment type="caution">
    <text evidence="3">The sequence shown here is derived from an EMBL/GenBank/DDBJ whole genome shotgun (WGS) entry which is preliminary data.</text>
</comment>
<name>X1V3U5_9ZZZZ</name>
<protein>
    <recommendedName>
        <fullName evidence="2">GTP cyclohydrolase I domain-containing protein</fullName>
    </recommendedName>
</protein>
<dbReference type="InterPro" id="IPR001474">
    <property type="entry name" value="GTP_CycHdrlase_I"/>
</dbReference>
<proteinExistence type="predicted"/>
<sequence>MNKKKIARAIKMVLEAVGEDPQRADLLGTPQRVADMYEEILSGIKQDPGRELEVLLSEDHDEIVLL</sequence>
<dbReference type="Gene3D" id="1.10.286.10">
    <property type="match status" value="1"/>
</dbReference>
<evidence type="ECO:0000256" key="1">
    <source>
        <dbReference type="ARBA" id="ARBA00022563"/>
    </source>
</evidence>
<dbReference type="GO" id="GO:0006729">
    <property type="term" value="P:tetrahydrobiopterin biosynthetic process"/>
    <property type="evidence" value="ECO:0007669"/>
    <property type="project" value="TreeGrafter"/>
</dbReference>
<dbReference type="PANTHER" id="PTHR11109:SF7">
    <property type="entry name" value="GTP CYCLOHYDROLASE 1"/>
    <property type="match status" value="1"/>
</dbReference>
<dbReference type="GO" id="GO:0006730">
    <property type="term" value="P:one-carbon metabolic process"/>
    <property type="evidence" value="ECO:0007669"/>
    <property type="project" value="UniProtKB-KW"/>
</dbReference>
<evidence type="ECO:0000313" key="3">
    <source>
        <dbReference type="EMBL" id="GAJ24374.1"/>
    </source>
</evidence>
<feature type="domain" description="GTP cyclohydrolase I" evidence="2">
    <location>
        <begin position="6"/>
        <end position="65"/>
    </location>
</feature>
<accession>X1V3U5</accession>
<dbReference type="GO" id="GO:0008270">
    <property type="term" value="F:zinc ion binding"/>
    <property type="evidence" value="ECO:0007669"/>
    <property type="project" value="TreeGrafter"/>
</dbReference>
<dbReference type="GO" id="GO:0005737">
    <property type="term" value="C:cytoplasm"/>
    <property type="evidence" value="ECO:0007669"/>
    <property type="project" value="TreeGrafter"/>
</dbReference>
<keyword evidence="1" id="KW-0554">One-carbon metabolism</keyword>
<organism evidence="3">
    <name type="scientific">marine sediment metagenome</name>
    <dbReference type="NCBI Taxonomy" id="412755"/>
    <lineage>
        <taxon>unclassified sequences</taxon>
        <taxon>metagenomes</taxon>
        <taxon>ecological metagenomes</taxon>
    </lineage>
</organism>